<comment type="caution">
    <text evidence="2">The sequence shown here is derived from an EMBL/GenBank/DDBJ whole genome shotgun (WGS) entry which is preliminary data.</text>
</comment>
<evidence type="ECO:0000256" key="1">
    <source>
        <dbReference type="SAM" id="Phobius"/>
    </source>
</evidence>
<dbReference type="RefSeq" id="WP_128622348.1">
    <property type="nucleotide sequence ID" value="NZ_JAAVJF010000001.1"/>
</dbReference>
<dbReference type="Proteomes" id="UP000554766">
    <property type="component" value="Unassembled WGS sequence"/>
</dbReference>
<feature type="transmembrane region" description="Helical" evidence="1">
    <location>
        <begin position="12"/>
        <end position="35"/>
    </location>
</feature>
<proteinExistence type="predicted"/>
<keyword evidence="1" id="KW-0472">Membrane</keyword>
<name>A0A7L4P7W4_9CREN</name>
<keyword evidence="1" id="KW-1133">Transmembrane helix</keyword>
<dbReference type="AlphaFoldDB" id="A0A7L4P7W4"/>
<keyword evidence="3" id="KW-1185">Reference proteome</keyword>
<dbReference type="EMBL" id="JAAVJF010000001">
    <property type="protein sequence ID" value="NYR14754.1"/>
    <property type="molecule type" value="Genomic_DNA"/>
</dbReference>
<sequence>MSSTPKPLLSLILVVGFLVVGLFFIQHFFEILLFLDELRIRLGLAKLPPPCPVGELVNASGYVYGPCQYDGPFKPSGATCNSSMVIIGGQVLSCIASDGRYAVFKARLSYDECWPPGNRLAKTCLAVLASSKYVVFVDLRSGEAVATSLSVSEAIGEKDVVFGKDGVYLRGDRPRDFISLRVELDPTKLRISQPVELVNGTMIKVIPAGS</sequence>
<protein>
    <submittedName>
        <fullName evidence="2">Uncharacterized protein</fullName>
    </submittedName>
</protein>
<gene>
    <name evidence="2" type="ORF">HC235_01995</name>
</gene>
<accession>A0A7L4P7W4</accession>
<keyword evidence="1" id="KW-0812">Transmembrane</keyword>
<evidence type="ECO:0000313" key="3">
    <source>
        <dbReference type="Proteomes" id="UP000554766"/>
    </source>
</evidence>
<organism evidence="2 3">
    <name type="scientific">Pyrobaculum arsenaticum</name>
    <dbReference type="NCBI Taxonomy" id="121277"/>
    <lineage>
        <taxon>Archaea</taxon>
        <taxon>Thermoproteota</taxon>
        <taxon>Thermoprotei</taxon>
        <taxon>Thermoproteales</taxon>
        <taxon>Thermoproteaceae</taxon>
        <taxon>Pyrobaculum</taxon>
    </lineage>
</organism>
<reference evidence="2 3" key="1">
    <citation type="journal article" date="2020" name="Nat. Commun.">
        <title>The structures of two archaeal type IV pili illuminate evolutionary relationships.</title>
        <authorList>
            <person name="Wang F."/>
            <person name="Baquero D.P."/>
            <person name="Su Z."/>
            <person name="Beltran L.C."/>
            <person name="Prangishvili D."/>
            <person name="Krupovic M."/>
            <person name="Egelman E.H."/>
        </authorList>
    </citation>
    <scope>NUCLEOTIDE SEQUENCE [LARGE SCALE GENOMIC DNA]</scope>
    <source>
        <strain evidence="2 3">2GA</strain>
    </source>
</reference>
<evidence type="ECO:0000313" key="2">
    <source>
        <dbReference type="EMBL" id="NYR14754.1"/>
    </source>
</evidence>